<gene>
    <name evidence="1" type="ORF">HPB47_021200</name>
</gene>
<sequence length="158" mass="17735">MGKPEDKTNFSRVSAKLRRHAKVLVRNQRKLMDNDFENSYKTDLARAAKETPVPAAERLCALYAPAEASRSPAIPNTVSGPLDTYFTVQELQSALRKCRKKSAARLDGVLYQALTHLTEEAKDALVKRFKAIYNTRDVPNGWKAAMTIPLLKAGNYRQ</sequence>
<protein>
    <submittedName>
        <fullName evidence="1">Uncharacterized protein</fullName>
    </submittedName>
</protein>
<organism evidence="1 2">
    <name type="scientific">Ixodes persulcatus</name>
    <name type="common">Taiga tick</name>
    <dbReference type="NCBI Taxonomy" id="34615"/>
    <lineage>
        <taxon>Eukaryota</taxon>
        <taxon>Metazoa</taxon>
        <taxon>Ecdysozoa</taxon>
        <taxon>Arthropoda</taxon>
        <taxon>Chelicerata</taxon>
        <taxon>Arachnida</taxon>
        <taxon>Acari</taxon>
        <taxon>Parasitiformes</taxon>
        <taxon>Ixodida</taxon>
        <taxon>Ixodoidea</taxon>
        <taxon>Ixodidae</taxon>
        <taxon>Ixodinae</taxon>
        <taxon>Ixodes</taxon>
    </lineage>
</organism>
<proteinExistence type="predicted"/>
<accession>A0AC60QD94</accession>
<evidence type="ECO:0000313" key="2">
    <source>
        <dbReference type="Proteomes" id="UP000805193"/>
    </source>
</evidence>
<reference evidence="1 2" key="1">
    <citation type="journal article" date="2020" name="Cell">
        <title>Large-Scale Comparative Analyses of Tick Genomes Elucidate Their Genetic Diversity and Vector Capacities.</title>
        <authorList>
            <consortium name="Tick Genome and Microbiome Consortium (TIGMIC)"/>
            <person name="Jia N."/>
            <person name="Wang J."/>
            <person name="Shi W."/>
            <person name="Du L."/>
            <person name="Sun Y."/>
            <person name="Zhan W."/>
            <person name="Jiang J.F."/>
            <person name="Wang Q."/>
            <person name="Zhang B."/>
            <person name="Ji P."/>
            <person name="Bell-Sakyi L."/>
            <person name="Cui X.M."/>
            <person name="Yuan T.T."/>
            <person name="Jiang B.G."/>
            <person name="Yang W.F."/>
            <person name="Lam T.T."/>
            <person name="Chang Q.C."/>
            <person name="Ding S.J."/>
            <person name="Wang X.J."/>
            <person name="Zhu J.G."/>
            <person name="Ruan X.D."/>
            <person name="Zhao L."/>
            <person name="Wei J.T."/>
            <person name="Ye R.Z."/>
            <person name="Que T.C."/>
            <person name="Du C.H."/>
            <person name="Zhou Y.H."/>
            <person name="Cheng J.X."/>
            <person name="Dai P.F."/>
            <person name="Guo W.B."/>
            <person name="Han X.H."/>
            <person name="Huang E.J."/>
            <person name="Li L.F."/>
            <person name="Wei W."/>
            <person name="Gao Y.C."/>
            <person name="Liu J.Z."/>
            <person name="Shao H.Z."/>
            <person name="Wang X."/>
            <person name="Wang C.C."/>
            <person name="Yang T.C."/>
            <person name="Huo Q.B."/>
            <person name="Li W."/>
            <person name="Chen H.Y."/>
            <person name="Chen S.E."/>
            <person name="Zhou L.G."/>
            <person name="Ni X.B."/>
            <person name="Tian J.H."/>
            <person name="Sheng Y."/>
            <person name="Liu T."/>
            <person name="Pan Y.S."/>
            <person name="Xia L.Y."/>
            <person name="Li J."/>
            <person name="Zhao F."/>
            <person name="Cao W.C."/>
        </authorList>
    </citation>
    <scope>NUCLEOTIDE SEQUENCE [LARGE SCALE GENOMIC DNA]</scope>
    <source>
        <strain evidence="1">Iper-2018</strain>
    </source>
</reference>
<comment type="caution">
    <text evidence="1">The sequence shown here is derived from an EMBL/GenBank/DDBJ whole genome shotgun (WGS) entry which is preliminary data.</text>
</comment>
<evidence type="ECO:0000313" key="1">
    <source>
        <dbReference type="EMBL" id="KAG0432060.1"/>
    </source>
</evidence>
<dbReference type="Proteomes" id="UP000805193">
    <property type="component" value="Unassembled WGS sequence"/>
</dbReference>
<name>A0AC60QD94_IXOPE</name>
<keyword evidence="2" id="KW-1185">Reference proteome</keyword>
<dbReference type="EMBL" id="JABSTQ010009180">
    <property type="protein sequence ID" value="KAG0432060.1"/>
    <property type="molecule type" value="Genomic_DNA"/>
</dbReference>